<proteinExistence type="predicted"/>
<dbReference type="AlphaFoldDB" id="A0A402D363"/>
<gene>
    <name evidence="3" type="ORF">CCAX7_005300</name>
</gene>
<name>A0A402D363_9BACT</name>
<keyword evidence="2" id="KW-1133">Transmembrane helix</keyword>
<keyword evidence="2" id="KW-0812">Transmembrane</keyword>
<reference evidence="3 4" key="1">
    <citation type="journal article" date="2019" name="Int. J. Syst. Evol. Microbiol.">
        <title>Capsulimonas corticalis gen. nov., sp. nov., an aerobic capsulated bacterium, of a novel bacterial order, Capsulimonadales ord. nov., of the class Armatimonadia of the phylum Armatimonadetes.</title>
        <authorList>
            <person name="Li J."/>
            <person name="Kudo C."/>
            <person name="Tonouchi A."/>
        </authorList>
    </citation>
    <scope>NUCLEOTIDE SEQUENCE [LARGE SCALE GENOMIC DNA]</scope>
    <source>
        <strain evidence="3 4">AX-7</strain>
    </source>
</reference>
<feature type="region of interest" description="Disordered" evidence="1">
    <location>
        <begin position="124"/>
        <end position="148"/>
    </location>
</feature>
<feature type="transmembrane region" description="Helical" evidence="2">
    <location>
        <begin position="31"/>
        <end position="47"/>
    </location>
</feature>
<dbReference type="InterPro" id="IPR009709">
    <property type="entry name" value="DUF1290"/>
</dbReference>
<evidence type="ECO:0000313" key="4">
    <source>
        <dbReference type="Proteomes" id="UP000287394"/>
    </source>
</evidence>
<dbReference type="Proteomes" id="UP000287394">
    <property type="component" value="Chromosome"/>
</dbReference>
<dbReference type="Pfam" id="PF06947">
    <property type="entry name" value="DUF1290"/>
    <property type="match status" value="1"/>
</dbReference>
<feature type="transmembrane region" description="Helical" evidence="2">
    <location>
        <begin position="84"/>
        <end position="103"/>
    </location>
</feature>
<evidence type="ECO:0000313" key="3">
    <source>
        <dbReference type="EMBL" id="BDI28479.1"/>
    </source>
</evidence>
<feature type="transmembrane region" description="Helical" evidence="2">
    <location>
        <begin position="59"/>
        <end position="78"/>
    </location>
</feature>
<accession>A0A402D363</accession>
<dbReference type="KEGG" id="ccot:CCAX7_005300"/>
<organism evidence="3 4">
    <name type="scientific">Capsulimonas corticalis</name>
    <dbReference type="NCBI Taxonomy" id="2219043"/>
    <lineage>
        <taxon>Bacteria</taxon>
        <taxon>Bacillati</taxon>
        <taxon>Armatimonadota</taxon>
        <taxon>Armatimonadia</taxon>
        <taxon>Capsulimonadales</taxon>
        <taxon>Capsulimonadaceae</taxon>
        <taxon>Capsulimonas</taxon>
    </lineage>
</organism>
<protein>
    <submittedName>
        <fullName evidence="3">Uncharacterized protein</fullName>
    </submittedName>
</protein>
<dbReference type="EMBL" id="AP025739">
    <property type="protein sequence ID" value="BDI28479.1"/>
    <property type="molecule type" value="Genomic_DNA"/>
</dbReference>
<evidence type="ECO:0000256" key="2">
    <source>
        <dbReference type="SAM" id="Phobius"/>
    </source>
</evidence>
<keyword evidence="2" id="KW-0472">Membrane</keyword>
<sequence>MIWLALASGLLGFAAIWFTPGAHIPIADASYLSLAALAGIDSLIGGVRAGSEGKFRGSIFVSGFVVNTMLAAFLAYLGDRLGQNLSLALFVVLGGRIFVNLSITRRQWLDHRADLSSTRRAAQLAAKSPQYAGDPSMDGEHGGGAARE</sequence>
<keyword evidence="4" id="KW-1185">Reference proteome</keyword>
<evidence type="ECO:0000256" key="1">
    <source>
        <dbReference type="SAM" id="MobiDB-lite"/>
    </source>
</evidence>
<dbReference type="FunCoup" id="A0A402D363">
    <property type="interactions" value="16"/>
</dbReference>
<feature type="compositionally biased region" description="Basic and acidic residues" evidence="1">
    <location>
        <begin position="138"/>
        <end position="148"/>
    </location>
</feature>
<dbReference type="RefSeq" id="WP_218025726.1">
    <property type="nucleotide sequence ID" value="NZ_AP025739.1"/>
</dbReference>